<dbReference type="Gene3D" id="3.30.930.10">
    <property type="entry name" value="Bira Bifunctional Protein, Domain 2"/>
    <property type="match status" value="1"/>
</dbReference>
<evidence type="ECO:0000313" key="9">
    <source>
        <dbReference type="EMBL" id="TVY56573.1"/>
    </source>
</evidence>
<dbReference type="GO" id="GO:0005524">
    <property type="term" value="F:ATP binding"/>
    <property type="evidence" value="ECO:0007669"/>
    <property type="project" value="UniProtKB-KW"/>
</dbReference>
<dbReference type="InterPro" id="IPR012340">
    <property type="entry name" value="NA-bd_OB-fold"/>
</dbReference>
<evidence type="ECO:0000259" key="8">
    <source>
        <dbReference type="PROSITE" id="PS50862"/>
    </source>
</evidence>
<keyword evidence="10" id="KW-1185">Reference proteome</keyword>
<name>A0A7D8UVQ1_9HELO</name>
<evidence type="ECO:0000256" key="2">
    <source>
        <dbReference type="ARBA" id="ARBA00022598"/>
    </source>
</evidence>
<feature type="region of interest" description="Disordered" evidence="7">
    <location>
        <begin position="57"/>
        <end position="81"/>
    </location>
</feature>
<evidence type="ECO:0000313" key="10">
    <source>
        <dbReference type="Proteomes" id="UP000481288"/>
    </source>
</evidence>
<dbReference type="HAMAP" id="MF_00044">
    <property type="entry name" value="Asp_tRNA_synth_type1"/>
    <property type="match status" value="1"/>
</dbReference>
<evidence type="ECO:0000256" key="5">
    <source>
        <dbReference type="ARBA" id="ARBA00022917"/>
    </source>
</evidence>
<dbReference type="Pfam" id="PF00152">
    <property type="entry name" value="tRNA-synt_2"/>
    <property type="match status" value="1"/>
</dbReference>
<protein>
    <submittedName>
        <fullName evidence="9">Aspartate--tRNA(Asp/Asn) ligase</fullName>
    </submittedName>
</protein>
<evidence type="ECO:0000256" key="7">
    <source>
        <dbReference type="SAM" id="MobiDB-lite"/>
    </source>
</evidence>
<dbReference type="InterPro" id="IPR004115">
    <property type="entry name" value="GAD-like_sf"/>
</dbReference>
<dbReference type="AlphaFoldDB" id="A0A7D8UVQ1"/>
<dbReference type="InterPro" id="IPR002312">
    <property type="entry name" value="Asp/Asn-tRNA-synth_IIb"/>
</dbReference>
<evidence type="ECO:0000256" key="3">
    <source>
        <dbReference type="ARBA" id="ARBA00022741"/>
    </source>
</evidence>
<comment type="caution">
    <text evidence="9">The sequence shown here is derived from an EMBL/GenBank/DDBJ whole genome shotgun (WGS) entry which is preliminary data.</text>
</comment>
<dbReference type="PRINTS" id="PR01042">
    <property type="entry name" value="TRNASYNTHASP"/>
</dbReference>
<dbReference type="InterPro" id="IPR006195">
    <property type="entry name" value="aa-tRNA-synth_II"/>
</dbReference>
<proteinExistence type="inferred from homology"/>
<dbReference type="PROSITE" id="PS50862">
    <property type="entry name" value="AA_TRNA_LIGASE_II"/>
    <property type="match status" value="1"/>
</dbReference>
<dbReference type="PANTHER" id="PTHR22594:SF5">
    <property type="entry name" value="ASPARTATE--TRNA LIGASE, MITOCHONDRIAL"/>
    <property type="match status" value="1"/>
</dbReference>
<dbReference type="InterPro" id="IPR004524">
    <property type="entry name" value="Asp-tRNA-ligase_1"/>
</dbReference>
<dbReference type="EMBL" id="QGMG01000150">
    <property type="protein sequence ID" value="TVY56573.1"/>
    <property type="molecule type" value="Genomic_DNA"/>
</dbReference>
<evidence type="ECO:0000256" key="1">
    <source>
        <dbReference type="ARBA" id="ARBA00006303"/>
    </source>
</evidence>
<evidence type="ECO:0000256" key="4">
    <source>
        <dbReference type="ARBA" id="ARBA00022840"/>
    </source>
</evidence>
<keyword evidence="5" id="KW-0648">Protein biosynthesis</keyword>
<dbReference type="GO" id="GO:0005739">
    <property type="term" value="C:mitochondrion"/>
    <property type="evidence" value="ECO:0007669"/>
    <property type="project" value="TreeGrafter"/>
</dbReference>
<dbReference type="InterPro" id="IPR004364">
    <property type="entry name" value="Aa-tRNA-synt_II"/>
</dbReference>
<dbReference type="Proteomes" id="UP000481288">
    <property type="component" value="Unassembled WGS sequence"/>
</dbReference>
<keyword evidence="3" id="KW-0547">Nucleotide-binding</keyword>
<sequence>MTIILRAARHMIVRNTRTAVYVSPWRGAAASLVSSWLPSRGFHVSYRLAKEERWGREVEKPEDKERRGRSLEEQGVVEEQEEVEAEALKPQSFWEEFKGTSFVNLYLDNVPPPTFPFEKRIPSHFMALRVTTVGFLTKIVRLSDALTFAHINRGTGPEVLQLLSKNKETTKKLQSMRLNSAISVTGVIHKKYKPKVASKRKELEFEEGWFYLEELELEIEEITCLNTFDKDIGYGPEHVYRPENRHLQIRFDTNLQKALLYRSDVAACAREELKDFYEIETPILFKSTPEGAREFLVPTRRPGFAYALPQSPQQYKQMLMASGIHKYMQFAKCFRDEDLRADRQPEFTQIDLEMAWADGEVVMARVEKLIRALYKKFAAPDTQLQPLFQTPFHRITYDEAMSHHGSDKPDFRIPGLIQQVDHIVPDQLGKMLTHIEYPIFEACKIRLNGHPERIKKFVSMFFSTPVGEVFGKNIDGGPGVAVFDSSRPLEGLQTFGFEGAEKLKALYSNLPQQAFHGKEAHENATTFDDGDLIIVQARKNLPHSGGSTALGRLRIALYRAALAEGLLEPDLYHHYLWVTNFPMFTLENGVDPGQEGTAGFSATHHPFTAPKTAEDVDLLRTDPLMAKADHYDLVVNGVELGGGSRRIHSAKMQRFVMQEVLKMNPRRIEDFSHLLKALSAGCPPHAGLAIGFDRLIAVMRGVDSVKDVIAFPKSSKGEDMLVKSPRRISRKEWKRYHLQKIDLRTENSHKPMEKDATEKPKESKWTRFWNIVTIRK</sequence>
<dbReference type="OrthoDB" id="439710at2759"/>
<dbReference type="GO" id="GO:0006422">
    <property type="term" value="P:aspartyl-tRNA aminoacylation"/>
    <property type="evidence" value="ECO:0007669"/>
    <property type="project" value="TreeGrafter"/>
</dbReference>
<evidence type="ECO:0000256" key="6">
    <source>
        <dbReference type="ARBA" id="ARBA00023146"/>
    </source>
</evidence>
<dbReference type="PANTHER" id="PTHR22594">
    <property type="entry name" value="ASPARTYL/LYSYL-TRNA SYNTHETASE"/>
    <property type="match status" value="1"/>
</dbReference>
<dbReference type="NCBIfam" id="TIGR00459">
    <property type="entry name" value="aspS_bact"/>
    <property type="match status" value="1"/>
</dbReference>
<feature type="domain" description="Aminoacyl-transfer RNA synthetases class-II family profile" evidence="8">
    <location>
        <begin position="270"/>
        <end position="725"/>
    </location>
</feature>
<comment type="similarity">
    <text evidence="1">Belongs to the class-II aminoacyl-tRNA synthetase family. Type 1 subfamily.</text>
</comment>
<gene>
    <name evidence="9" type="primary">aspS</name>
    <name evidence="9" type="ORF">LCER1_G004033</name>
</gene>
<dbReference type="Gene3D" id="3.30.1360.30">
    <property type="entry name" value="GAD-like domain"/>
    <property type="match status" value="1"/>
</dbReference>
<keyword evidence="4" id="KW-0067">ATP-binding</keyword>
<dbReference type="GO" id="GO:0004815">
    <property type="term" value="F:aspartate-tRNA ligase activity"/>
    <property type="evidence" value="ECO:0007669"/>
    <property type="project" value="TreeGrafter"/>
</dbReference>
<dbReference type="SUPFAM" id="SSF55681">
    <property type="entry name" value="Class II aaRS and biotin synthetases"/>
    <property type="match status" value="1"/>
</dbReference>
<keyword evidence="2 9" id="KW-0436">Ligase</keyword>
<keyword evidence="6" id="KW-0030">Aminoacyl-tRNA synthetase</keyword>
<reference evidence="9 10" key="1">
    <citation type="submission" date="2018-05" db="EMBL/GenBank/DDBJ databases">
        <title>Whole genome sequencing for identification of molecular markers to develop diagnostic detection tools for the regulated plant pathogen Lachnellula willkommii.</title>
        <authorList>
            <person name="Giroux E."/>
            <person name="Bilodeau G."/>
        </authorList>
    </citation>
    <scope>NUCLEOTIDE SEQUENCE [LARGE SCALE GENOMIC DNA]</scope>
    <source>
        <strain evidence="9 10">CBS 625.97</strain>
    </source>
</reference>
<dbReference type="Gene3D" id="2.40.50.140">
    <property type="entry name" value="Nucleic acid-binding proteins"/>
    <property type="match status" value="1"/>
</dbReference>
<organism evidence="9 10">
    <name type="scientific">Lachnellula cervina</name>
    <dbReference type="NCBI Taxonomy" id="1316786"/>
    <lineage>
        <taxon>Eukaryota</taxon>
        <taxon>Fungi</taxon>
        <taxon>Dikarya</taxon>
        <taxon>Ascomycota</taxon>
        <taxon>Pezizomycotina</taxon>
        <taxon>Leotiomycetes</taxon>
        <taxon>Helotiales</taxon>
        <taxon>Lachnaceae</taxon>
        <taxon>Lachnellula</taxon>
    </lineage>
</organism>
<dbReference type="InterPro" id="IPR045864">
    <property type="entry name" value="aa-tRNA-synth_II/BPL/LPL"/>
</dbReference>
<feature type="compositionally biased region" description="Basic and acidic residues" evidence="7">
    <location>
        <begin position="57"/>
        <end position="72"/>
    </location>
</feature>
<accession>A0A7D8UVQ1</accession>